<dbReference type="AlphaFoldDB" id="E4UC81"/>
<reference evidence="1 3" key="3">
    <citation type="journal article" date="2011" name="PLoS ONE">
        <title>The Complete Genome Sequence of 'Candidatus Liberibacter solanacearum', the Bacterium Associated with Potato Zebra Chip Disease.</title>
        <authorList>
            <person name="Lin H."/>
            <person name="Lou B."/>
            <person name="Glynn J.M."/>
            <person name="Doddapaneni H."/>
            <person name="Civerolo E.L."/>
            <person name="Chen C."/>
            <person name="Duan Y."/>
            <person name="Zhou L."/>
            <person name="Vahling C.M."/>
        </authorList>
    </citation>
    <scope>NUCLEOTIDE SEQUENCE [LARGE SCALE GENOMIC DNA]</scope>
    <source>
        <strain evidence="1 3">CLso-ZC1</strain>
    </source>
</reference>
<proteinExistence type="predicted"/>
<dbReference type="HOGENOM" id="CLU_1967854_0_0_5"/>
<accession>E4UC81</accession>
<evidence type="ECO:0000313" key="1">
    <source>
        <dbReference type="EMBL" id="ADR51971.1"/>
    </source>
</evidence>
<organism evidence="1 3">
    <name type="scientific">Liberibacter solanacearum (strain CLso-ZC1)</name>
    <dbReference type="NCBI Taxonomy" id="658172"/>
    <lineage>
        <taxon>Bacteria</taxon>
        <taxon>Pseudomonadati</taxon>
        <taxon>Pseudomonadota</taxon>
        <taxon>Alphaproteobacteria</taxon>
        <taxon>Hyphomicrobiales</taxon>
        <taxon>Rhizobiaceae</taxon>
        <taxon>Liberibacter</taxon>
    </lineage>
</organism>
<reference evidence="3" key="1">
    <citation type="submission" date="2010-11" db="EMBL/GenBank/DDBJ databases">
        <title>Complete genome sequence of Candidatus Liberibacter solanacearum CLso-ZC1.</title>
        <authorList>
            <person name="Lin H."/>
            <person name="Doddapaneni H.V."/>
            <person name="Lou B."/>
            <person name="Civerolo E.L."/>
            <person name="Chen C."/>
            <person name="Duan Y."/>
            <person name="Zhou L."/>
            <person name="Glynn J."/>
        </authorList>
    </citation>
    <scope>NUCLEOTIDE SEQUENCE [LARGE SCALE GENOMIC DNA]</scope>
    <source>
        <strain evidence="3">CLso-ZC1</strain>
    </source>
</reference>
<dbReference type="Gene3D" id="1.10.287.610">
    <property type="entry name" value="Helix hairpin bin"/>
    <property type="match status" value="1"/>
</dbReference>
<dbReference type="STRING" id="658172.CKC_01100"/>
<dbReference type="Proteomes" id="UP000007038">
    <property type="component" value="Chromosome"/>
</dbReference>
<protein>
    <submittedName>
        <fullName evidence="1">DNA ligase, NAD-dependent</fullName>
    </submittedName>
</protein>
<dbReference type="EMBL" id="CP002371">
    <property type="protein sequence ID" value="ADR51971.1"/>
    <property type="molecule type" value="Genomic_DNA"/>
</dbReference>
<sequence length="127" mass="15108">MTDFNTKLHNHLCSRGNLGNPLTDKERRQLKSLLKFEAKFLPTPRQLLKIINDFKPVSQLSFWEALIETEYLTKIVLHHRRWYYRLSDETPLLDADYDKIEIRIIKLAEHFPELYSLAHPIISEVGY</sequence>
<keyword evidence="1" id="KW-0436">Ligase</keyword>
<evidence type="ECO:0000313" key="3">
    <source>
        <dbReference type="Proteomes" id="UP000007038"/>
    </source>
</evidence>
<reference key="2">
    <citation type="submission" date="2010-11" db="EMBL/GenBank/DDBJ databases">
        <authorList>
            <person name="Lin H."/>
            <person name="Doddapaneni H.V."/>
            <person name="Lou B."/>
            <person name="Civerolo E.L."/>
            <person name="Chen C."/>
            <person name="Duan Y."/>
            <person name="Zhou L."/>
            <person name="Glynn J."/>
        </authorList>
    </citation>
    <scope>NUCLEOTIDE SEQUENCE</scope>
    <source>
        <strain>CLso-ZC1</strain>
    </source>
</reference>
<name>E4UC81_LIBSC</name>
<evidence type="ECO:0000313" key="2">
    <source>
        <dbReference type="EMBL" id="ADR52939.1"/>
    </source>
</evidence>
<dbReference type="GO" id="GO:0016874">
    <property type="term" value="F:ligase activity"/>
    <property type="evidence" value="ECO:0007669"/>
    <property type="project" value="UniProtKB-KW"/>
</dbReference>
<dbReference type="eggNOG" id="COG0272">
    <property type="taxonomic scope" value="Bacteria"/>
</dbReference>
<gene>
    <name evidence="1" type="ordered locus">CKC_01100</name>
    <name evidence="2" type="ordered locus">CKC_05970</name>
</gene>
<dbReference type="KEGG" id="lso:CKC_01100"/>
<dbReference type="RefSeq" id="WP_013461627.1">
    <property type="nucleotide sequence ID" value="NC_014774.1"/>
</dbReference>
<dbReference type="EMBL" id="CP002371">
    <property type="protein sequence ID" value="ADR52939.1"/>
    <property type="molecule type" value="Genomic_DNA"/>
</dbReference>
<dbReference type="KEGG" id="lso:CKC_05970"/>
<dbReference type="GeneID" id="96886609"/>